<dbReference type="Proteomes" id="UP000719766">
    <property type="component" value="Unassembled WGS sequence"/>
</dbReference>
<feature type="compositionally biased region" description="Low complexity" evidence="1">
    <location>
        <begin position="145"/>
        <end position="157"/>
    </location>
</feature>
<feature type="region of interest" description="Disordered" evidence="1">
    <location>
        <begin position="200"/>
        <end position="280"/>
    </location>
</feature>
<dbReference type="OrthoDB" id="2684577at2759"/>
<feature type="compositionally biased region" description="Low complexity" evidence="1">
    <location>
        <begin position="254"/>
        <end position="280"/>
    </location>
</feature>
<comment type="caution">
    <text evidence="2">The sequence shown here is derived from an EMBL/GenBank/DDBJ whole genome shotgun (WGS) entry which is preliminary data.</text>
</comment>
<evidence type="ECO:0000313" key="3">
    <source>
        <dbReference type="Proteomes" id="UP000719766"/>
    </source>
</evidence>
<dbReference type="RefSeq" id="XP_041160388.1">
    <property type="nucleotide sequence ID" value="XM_041309625.1"/>
</dbReference>
<feature type="compositionally biased region" description="Basic and acidic residues" evidence="1">
    <location>
        <begin position="200"/>
        <end position="210"/>
    </location>
</feature>
<feature type="region of interest" description="Disordered" evidence="1">
    <location>
        <begin position="143"/>
        <end position="187"/>
    </location>
</feature>
<accession>A0A9P7DIH1</accession>
<feature type="compositionally biased region" description="Basic and acidic residues" evidence="1">
    <location>
        <begin position="218"/>
        <end position="248"/>
    </location>
</feature>
<dbReference type="EMBL" id="JABBWE010000027">
    <property type="protein sequence ID" value="KAG1794160.1"/>
    <property type="molecule type" value="Genomic_DNA"/>
</dbReference>
<dbReference type="AlphaFoldDB" id="A0A9P7DIH1"/>
<gene>
    <name evidence="2" type="ORF">HD556DRAFT_1536256</name>
</gene>
<proteinExistence type="predicted"/>
<feature type="region of interest" description="Disordered" evidence="1">
    <location>
        <begin position="340"/>
        <end position="364"/>
    </location>
</feature>
<keyword evidence="3" id="KW-1185">Reference proteome</keyword>
<protein>
    <submittedName>
        <fullName evidence="2">Uncharacterized protein</fullName>
    </submittedName>
</protein>
<feature type="compositionally biased region" description="Basic and acidic residues" evidence="1">
    <location>
        <begin position="166"/>
        <end position="187"/>
    </location>
</feature>
<organism evidence="2 3">
    <name type="scientific">Suillus plorans</name>
    <dbReference type="NCBI Taxonomy" id="116603"/>
    <lineage>
        <taxon>Eukaryota</taxon>
        <taxon>Fungi</taxon>
        <taxon>Dikarya</taxon>
        <taxon>Basidiomycota</taxon>
        <taxon>Agaricomycotina</taxon>
        <taxon>Agaricomycetes</taxon>
        <taxon>Agaricomycetidae</taxon>
        <taxon>Boletales</taxon>
        <taxon>Suillineae</taxon>
        <taxon>Suillaceae</taxon>
        <taxon>Suillus</taxon>
    </lineage>
</organism>
<evidence type="ECO:0000256" key="1">
    <source>
        <dbReference type="SAM" id="MobiDB-lite"/>
    </source>
</evidence>
<sequence>MRPATLYKRYQAKLAARETARQRMLVTAWEIEETERFLEFLDALHVDNEERLGFAQEDLNIFRKLFSERDRSDVNDDRDYLQAVYEDEMEILRVVSLQAEQFSKILGARVKKDFLQPGARGLGSPSPEPGVSVRDNLVSADLEDSSQVSVNSAAQSAHPSPNVHRPAKDSAHHQHESAPHQREPAYHQHEDFAHHQHEDLPHHQHQDFAHHQHQPTPHQREPAYHQHEDLAHHPHQDFAPPQHEDLAYHPHQNFAPPQQDFAPPQQDFAHPQQDFAPPQQDFAYPQQDFAYPQQDFASGAGSSTGYVAPSLAPSWVSDDEEFQTLSVPPPDLEHLRPMSTGEIPNSHVIHTTGPARTSKARRRATRRLPPTPCLLIPAVTPPTMTGTVAPTESIEGSTINISPETRKQAISLSKERILSIVFSEDALAYLVSDKKRIIRNVISEDVANIWCAVTKFRTSFATIIRHAVVMGYSLFPPPGCVIPPDTFRVDRIRRLVVDNALAFMHQYTFTADGALVINSKFTNPFVLHVLTRLIWCSPFGLHTFLDESPRRQLRYAIGAAGAITESALMEQGLIQLTKGRITPQMTFSTFTNIVLSLDRLDDNEKSVFDEFTDSIVVCGRSQQTNDELSDFVFE</sequence>
<evidence type="ECO:0000313" key="2">
    <source>
        <dbReference type="EMBL" id="KAG1794160.1"/>
    </source>
</evidence>
<name>A0A9P7DIH1_9AGAM</name>
<dbReference type="GeneID" id="64603389"/>
<reference evidence="2" key="1">
    <citation type="journal article" date="2020" name="New Phytol.">
        <title>Comparative genomics reveals dynamic genome evolution in host specialist ectomycorrhizal fungi.</title>
        <authorList>
            <person name="Lofgren L.A."/>
            <person name="Nguyen N.H."/>
            <person name="Vilgalys R."/>
            <person name="Ruytinx J."/>
            <person name="Liao H.L."/>
            <person name="Branco S."/>
            <person name="Kuo A."/>
            <person name="LaButti K."/>
            <person name="Lipzen A."/>
            <person name="Andreopoulos W."/>
            <person name="Pangilinan J."/>
            <person name="Riley R."/>
            <person name="Hundley H."/>
            <person name="Na H."/>
            <person name="Barry K."/>
            <person name="Grigoriev I.V."/>
            <person name="Stajich J.E."/>
            <person name="Kennedy P.G."/>
        </authorList>
    </citation>
    <scope>NUCLEOTIDE SEQUENCE</scope>
    <source>
        <strain evidence="2">S12</strain>
    </source>
</reference>